<keyword evidence="9" id="KW-0472">Membrane</keyword>
<evidence type="ECO:0000256" key="11">
    <source>
        <dbReference type="ARBA" id="ARBA00059339"/>
    </source>
</evidence>
<dbReference type="AlphaFoldDB" id="A0A2U9CI74"/>
<evidence type="ECO:0000313" key="16">
    <source>
        <dbReference type="Proteomes" id="UP000246464"/>
    </source>
</evidence>
<protein>
    <recommendedName>
        <fullName evidence="13">ATP synthase peripheral stalk subunit F6, mitochondrial</fullName>
    </recommendedName>
    <alternativeName>
        <fullName evidence="10">ATP synthase peripheral stalk subunit F6</fullName>
    </alternativeName>
</protein>
<dbReference type="PANTHER" id="PTHR12441:SF10">
    <property type="entry name" value="ATP SYNTHASE-COUPLING FACTOR 6, MITOCHONDRIAL"/>
    <property type="match status" value="1"/>
</dbReference>
<dbReference type="EMBL" id="CP026257">
    <property type="protein sequence ID" value="AWP14572.1"/>
    <property type="molecule type" value="Genomic_DNA"/>
</dbReference>
<evidence type="ECO:0000256" key="10">
    <source>
        <dbReference type="ARBA" id="ARBA00029863"/>
    </source>
</evidence>
<keyword evidence="5" id="KW-0375">Hydrogen ion transport</keyword>
<dbReference type="InterPro" id="IPR036204">
    <property type="entry name" value="ATP_synth_f6_sf_mt"/>
</dbReference>
<dbReference type="GO" id="GO:0015078">
    <property type="term" value="F:proton transmembrane transporter activity"/>
    <property type="evidence" value="ECO:0007669"/>
    <property type="project" value="InterPro"/>
</dbReference>
<name>A0A2U9CI74_SCOMX</name>
<feature type="compositionally biased region" description="Polar residues" evidence="14">
    <location>
        <begin position="66"/>
        <end position="84"/>
    </location>
</feature>
<evidence type="ECO:0000256" key="3">
    <source>
        <dbReference type="ARBA" id="ARBA00022448"/>
    </source>
</evidence>
<organism evidence="15 16">
    <name type="scientific">Scophthalmus maximus</name>
    <name type="common">Turbot</name>
    <name type="synonym">Psetta maxima</name>
    <dbReference type="NCBI Taxonomy" id="52904"/>
    <lineage>
        <taxon>Eukaryota</taxon>
        <taxon>Metazoa</taxon>
        <taxon>Chordata</taxon>
        <taxon>Craniata</taxon>
        <taxon>Vertebrata</taxon>
        <taxon>Euteleostomi</taxon>
        <taxon>Actinopterygii</taxon>
        <taxon>Neopterygii</taxon>
        <taxon>Teleostei</taxon>
        <taxon>Neoteleostei</taxon>
        <taxon>Acanthomorphata</taxon>
        <taxon>Carangaria</taxon>
        <taxon>Pleuronectiformes</taxon>
        <taxon>Pleuronectoidei</taxon>
        <taxon>Scophthalmidae</taxon>
        <taxon>Scophthalmus</taxon>
    </lineage>
</organism>
<gene>
    <name evidence="15" type="ORF">SMAX5B_008657</name>
</gene>
<dbReference type="Proteomes" id="UP000246464">
    <property type="component" value="Chromosome 15"/>
</dbReference>
<keyword evidence="7" id="KW-0406">Ion transport</keyword>
<comment type="subunit">
    <text evidence="12">Component of the ATP synthase complex composed at least of ATP5F1A/subunit alpha, ATP5F1B/subunit beta, ATP5MC1/subunit c (homooctomer), MT-ATP6/subunit a, MT-ATP8/subunit 8, ATP5ME/subunit e, ATP5MF/subunit f, ATP5MG/subunit g, ATP5MK/subunit k, ATP5MJ/subunit j, ATP5F1C/subunit gamma, ATP5F1D/subunit delta, ATP5F1E/subunit epsilon, ATP5PF/subunit F6, ATP5PB/subunit b, ATP5PD/subunit d, ATP5PO/subunit OSCP. ATP synthase complex consists of a soluble F(1) head domain (subunits alpha(3) and beta(3)) - the catalytic core - and a membrane F(0) domain - the membrane proton channel (subunits c, a, 8, e, f, g, k and j). These two domains are linked by a central stalk (subunits gamma, delta, and epsilon) rotating inside the F1 region and a stationary peripheral stalk (subunits F6, b, d, and OSCP).</text>
</comment>
<evidence type="ECO:0000256" key="13">
    <source>
        <dbReference type="ARBA" id="ARBA00073749"/>
    </source>
</evidence>
<dbReference type="SUPFAM" id="SSF111357">
    <property type="entry name" value="Mitochondrial ATP synthase coupling factor 6"/>
    <property type="match status" value="1"/>
</dbReference>
<evidence type="ECO:0000256" key="8">
    <source>
        <dbReference type="ARBA" id="ARBA00023128"/>
    </source>
</evidence>
<evidence type="ECO:0000256" key="7">
    <source>
        <dbReference type="ARBA" id="ARBA00023065"/>
    </source>
</evidence>
<evidence type="ECO:0000256" key="5">
    <source>
        <dbReference type="ARBA" id="ARBA00022781"/>
    </source>
</evidence>
<sequence>MLCRVVWRPQAAALFSSKPSDRNLPRRTHIKKAKPQPAVDVAKLLEQLFSQRRPGTAPPAAAQPVKASTVSSPSDIPHLSKTNPSVSSVFPAAPIVFKETTSTVNTALLSPQSASSAEPKTPQQPPLGVTQDFYTASASSPTSATIETKVESATEADELTASSVTPLSALIIEETVEKSTRPVATVEPLIETATEISVETNLPTVEELETQASVVEGPVEPTIDVTLNATASKVQTKNTDLEEVGTLYASTVESSVEATIESSADTPLETSESAAAVDEGQVEPIAEAEADKDGVVNILCNAKDAPLIESPVEAGLPTVDAVETRPSAVEGPVEPTVHLTVDYPTQVRAKSVELGVDTISNTTTVEPLLETTIDPSVEASRPLVVTAEPGASVAEGAVETTIDPSVEASPPPVVTPEPGASVAEGAVETTIDPSVEASPPPVVTPEPRASVAEGAVETMIDPSVEASTPPVVTPEARASVAEGAVETTIEAQAVQTNSTDSWFKVPLVATVEPLLETTVEPPVEAVASPLESEAAVVEATVEPTVETEHTAFVQNEQESAVLPLKTKEESTIQSIVESSSGNVAVEEGVNESEHMTLESVTLHSVQASVESLETDELLQTTLSLDERAEIRLRELLSVQTEIGSEHKAENSGGDGGEHLKVLSRWDSLSDDLHELEGETATMVSELLCRVPAELSKTDAAVKKSFAFHQTVGTNGERSQMEEKATEEEDMALVSVTSAEVETEVLQEASDALEEEADVPAKDEKMEVEMAIEDVVFKDTAEAEILTLGSFSEATEVIAEVPVITEAVFGSEQQPPDPLLLELVPQIDQEAEKRSGEQEGSVSEGTPLDSVTMAEVEASLGTLENESLGESSAHLEKDAQVLAGETRVEVEEGTACEERTDALNVESLEADELSADLTDALEEELLFVPGHVAGETETQTGQEVVTANILDDLDPVQRLFLEKIREYNNLRSGEPVEAEPDYERRLSEETAKLQRLYGGGDLSSFPQFTFTGERHISSVTGPGSLIFPFICSIDFP</sequence>
<reference evidence="15 16" key="1">
    <citation type="submission" date="2017-12" db="EMBL/GenBank/DDBJ databases">
        <title>Integrating genomic resources of turbot (Scophthalmus maximus) in depth evaluation of genetic and physical mapping variation across individuals.</title>
        <authorList>
            <person name="Martinez P."/>
        </authorList>
    </citation>
    <scope>NUCLEOTIDE SEQUENCE [LARGE SCALE GENOMIC DNA]</scope>
</reference>
<dbReference type="PANTHER" id="PTHR12441">
    <property type="entry name" value="ATP SYNTHASE COUPLING FACTOR 6, MITOCHONDRIAL"/>
    <property type="match status" value="1"/>
</dbReference>
<evidence type="ECO:0000256" key="1">
    <source>
        <dbReference type="ARBA" id="ARBA00004273"/>
    </source>
</evidence>
<evidence type="ECO:0000256" key="9">
    <source>
        <dbReference type="ARBA" id="ARBA00023136"/>
    </source>
</evidence>
<feature type="region of interest" description="Disordered" evidence="14">
    <location>
        <begin position="53"/>
        <end position="84"/>
    </location>
</feature>
<dbReference type="GO" id="GO:0045259">
    <property type="term" value="C:proton-transporting ATP synthase complex"/>
    <property type="evidence" value="ECO:0007669"/>
    <property type="project" value="UniProtKB-KW"/>
</dbReference>
<feature type="region of interest" description="Disordered" evidence="14">
    <location>
        <begin position="829"/>
        <end position="850"/>
    </location>
</feature>
<keyword evidence="4" id="KW-0138">CF(0)</keyword>
<accession>A0A2U9CI74</accession>
<dbReference type="FunFam" id="1.10.246.110:FF:000001">
    <property type="entry name" value="ATP synthase-coupling factor 6, mitochondrial"/>
    <property type="match status" value="1"/>
</dbReference>
<keyword evidence="8" id="KW-0496">Mitochondrion</keyword>
<evidence type="ECO:0000256" key="6">
    <source>
        <dbReference type="ARBA" id="ARBA00022792"/>
    </source>
</evidence>
<evidence type="ECO:0000313" key="15">
    <source>
        <dbReference type="EMBL" id="AWP14572.1"/>
    </source>
</evidence>
<evidence type="ECO:0000256" key="4">
    <source>
        <dbReference type="ARBA" id="ARBA00022547"/>
    </source>
</evidence>
<dbReference type="GO" id="GO:0005743">
    <property type="term" value="C:mitochondrial inner membrane"/>
    <property type="evidence" value="ECO:0007669"/>
    <property type="project" value="UniProtKB-SubCell"/>
</dbReference>
<evidence type="ECO:0000256" key="2">
    <source>
        <dbReference type="ARBA" id="ARBA00007346"/>
    </source>
</evidence>
<keyword evidence="3" id="KW-0813">Transport</keyword>
<comment type="subcellular location">
    <subcellularLocation>
        <location evidence="1">Mitochondrion inner membrane</location>
    </subcellularLocation>
</comment>
<proteinExistence type="inferred from homology"/>
<comment type="function">
    <text evidence="11">Subunit F6, of the mitochondrial membrane ATP synthase complex (F(1)F(0) ATP synthase or Complex V) that produces ATP from ADP in the presence of a proton gradient across the membrane which is generated by electron transport complexes of the respiratory chain. ATP synthase complex consist of a soluble F(1) head domain - the catalytic core - and a membrane F(1) domain - the membrane proton channel. These two domains are linked by a central stalk rotating inside the F(1) region and a stationary peripheral stalk. During catalysis, ATP synthesis in the catalytic domain of F(1) is coupled via a rotary mechanism of the central stalk subunits to proton translocation. In vivo, can only synthesize ATP although its ATP hydrolase activity can be activated artificially in vitro. Part of the complex F(0) domain. Part of the complex F(0) domain and the peripheric stalk, which acts as a stator to hold the catalytic alpha(3)beta(3) subcomplex and subunit a/ATP6 static relative to the rotary elements.</text>
</comment>
<comment type="similarity">
    <text evidence="2">Belongs to the eukaryotic ATPase subunit F6 family.</text>
</comment>
<evidence type="ECO:0000256" key="14">
    <source>
        <dbReference type="SAM" id="MobiDB-lite"/>
    </source>
</evidence>
<dbReference type="Pfam" id="PF05511">
    <property type="entry name" value="ATP-synt_F6"/>
    <property type="match status" value="1"/>
</dbReference>
<dbReference type="Gene3D" id="1.10.246.110">
    <property type="entry name" value="Mitochondrial ATP synthase-coupling factor 6"/>
    <property type="match status" value="1"/>
</dbReference>
<keyword evidence="6" id="KW-0999">Mitochondrion inner membrane</keyword>
<dbReference type="InterPro" id="IPR008387">
    <property type="entry name" value="ATP_synth_f6_mt"/>
</dbReference>
<evidence type="ECO:0000256" key="12">
    <source>
        <dbReference type="ARBA" id="ARBA00064647"/>
    </source>
</evidence>
<keyword evidence="16" id="KW-1185">Reference proteome</keyword>
<dbReference type="GO" id="GO:0015986">
    <property type="term" value="P:proton motive force-driven ATP synthesis"/>
    <property type="evidence" value="ECO:0007669"/>
    <property type="project" value="InterPro"/>
</dbReference>